<dbReference type="AlphaFoldDB" id="A0A6G1LF36"/>
<evidence type="ECO:0000256" key="1">
    <source>
        <dbReference type="SAM" id="SignalP"/>
    </source>
</evidence>
<dbReference type="Proteomes" id="UP000799436">
    <property type="component" value="Unassembled WGS sequence"/>
</dbReference>
<organism evidence="2 3">
    <name type="scientific">Teratosphaeria nubilosa</name>
    <dbReference type="NCBI Taxonomy" id="161662"/>
    <lineage>
        <taxon>Eukaryota</taxon>
        <taxon>Fungi</taxon>
        <taxon>Dikarya</taxon>
        <taxon>Ascomycota</taxon>
        <taxon>Pezizomycotina</taxon>
        <taxon>Dothideomycetes</taxon>
        <taxon>Dothideomycetidae</taxon>
        <taxon>Mycosphaerellales</taxon>
        <taxon>Teratosphaeriaceae</taxon>
        <taxon>Teratosphaeria</taxon>
    </lineage>
</organism>
<proteinExistence type="predicted"/>
<evidence type="ECO:0000313" key="3">
    <source>
        <dbReference type="Proteomes" id="UP000799436"/>
    </source>
</evidence>
<keyword evidence="1" id="KW-0732">Signal</keyword>
<keyword evidence="3" id="KW-1185">Reference proteome</keyword>
<name>A0A6G1LF36_9PEZI</name>
<dbReference type="EMBL" id="ML995819">
    <property type="protein sequence ID" value="KAF2771475.1"/>
    <property type="molecule type" value="Genomic_DNA"/>
</dbReference>
<evidence type="ECO:0008006" key="4">
    <source>
        <dbReference type="Google" id="ProtNLM"/>
    </source>
</evidence>
<evidence type="ECO:0000313" key="2">
    <source>
        <dbReference type="EMBL" id="KAF2771475.1"/>
    </source>
</evidence>
<reference evidence="2" key="1">
    <citation type="journal article" date="2020" name="Stud. Mycol.">
        <title>101 Dothideomycetes genomes: a test case for predicting lifestyles and emergence of pathogens.</title>
        <authorList>
            <person name="Haridas S."/>
            <person name="Albert R."/>
            <person name="Binder M."/>
            <person name="Bloem J."/>
            <person name="Labutti K."/>
            <person name="Salamov A."/>
            <person name="Andreopoulos B."/>
            <person name="Baker S."/>
            <person name="Barry K."/>
            <person name="Bills G."/>
            <person name="Bluhm B."/>
            <person name="Cannon C."/>
            <person name="Castanera R."/>
            <person name="Culley D."/>
            <person name="Daum C."/>
            <person name="Ezra D."/>
            <person name="Gonzalez J."/>
            <person name="Henrissat B."/>
            <person name="Kuo A."/>
            <person name="Liang C."/>
            <person name="Lipzen A."/>
            <person name="Lutzoni F."/>
            <person name="Magnuson J."/>
            <person name="Mondo S."/>
            <person name="Nolan M."/>
            <person name="Ohm R."/>
            <person name="Pangilinan J."/>
            <person name="Park H.-J."/>
            <person name="Ramirez L."/>
            <person name="Alfaro M."/>
            <person name="Sun H."/>
            <person name="Tritt A."/>
            <person name="Yoshinaga Y."/>
            <person name="Zwiers L.-H."/>
            <person name="Turgeon B."/>
            <person name="Goodwin S."/>
            <person name="Spatafora J."/>
            <person name="Crous P."/>
            <person name="Grigoriev I."/>
        </authorList>
    </citation>
    <scope>NUCLEOTIDE SEQUENCE</scope>
    <source>
        <strain evidence="2">CBS 116005</strain>
    </source>
</reference>
<feature type="chain" id="PRO_5026030058" description="Ubiquitin 3 binding protein But2 C-terminal domain-containing protein" evidence="1">
    <location>
        <begin position="23"/>
        <end position="174"/>
    </location>
</feature>
<accession>A0A6G1LF36</accession>
<feature type="signal peptide" evidence="1">
    <location>
        <begin position="1"/>
        <end position="22"/>
    </location>
</feature>
<dbReference type="OrthoDB" id="5317242at2759"/>
<gene>
    <name evidence="2" type="ORF">EJ03DRAFT_372823</name>
</gene>
<sequence length="174" mass="18816">MHPTTLLLTTLATLTTATLTTASPTNFYLVTTTTPTHTTNSSHLPNVSALSVYAPTEASETYTLRLIAADYEILPLFNLSNADLVTLQYEPMNEGQALYNSTGVVQEGEELQLAPRREPRGNLGLKGGYLLTVEGEEVGWSVCDGGFGEQVIYWKGNDSSCTSTYIQAVSSPPY</sequence>
<protein>
    <recommendedName>
        <fullName evidence="4">Ubiquitin 3 binding protein But2 C-terminal domain-containing protein</fullName>
    </recommendedName>
</protein>